<evidence type="ECO:0000313" key="3">
    <source>
        <dbReference type="Proteomes" id="UP000439983"/>
    </source>
</evidence>
<dbReference type="AlphaFoldDB" id="A0A6N7L5X6"/>
<name>A0A6N7L5X6_SINTE</name>
<reference evidence="2 3" key="1">
    <citation type="journal article" date="2013" name="Genome Biol.">
        <title>Comparative genomics of the core and accessory genomes of 48 Sinorhizobium strains comprising five genospecies.</title>
        <authorList>
            <person name="Sugawara M."/>
            <person name="Epstein B."/>
            <person name="Badgley B.D."/>
            <person name="Unno T."/>
            <person name="Xu L."/>
            <person name="Reese J."/>
            <person name="Gyaneshwar P."/>
            <person name="Denny R."/>
            <person name="Mudge J."/>
            <person name="Bharti A.K."/>
            <person name="Farmer A.D."/>
            <person name="May G.D."/>
            <person name="Woodward J.E."/>
            <person name="Medigue C."/>
            <person name="Vallenet D."/>
            <person name="Lajus A."/>
            <person name="Rouy Z."/>
            <person name="Martinez-Vaz B."/>
            <person name="Tiffin P."/>
            <person name="Young N.D."/>
            <person name="Sadowsky M.J."/>
        </authorList>
    </citation>
    <scope>NUCLEOTIDE SEQUENCE [LARGE SCALE GENOMIC DNA]</scope>
    <source>
        <strain evidence="2 3">USDA4894</strain>
    </source>
</reference>
<protein>
    <submittedName>
        <fullName evidence="2">Uncharacterized protein</fullName>
    </submittedName>
</protein>
<comment type="caution">
    <text evidence="2">The sequence shown here is derived from an EMBL/GenBank/DDBJ whole genome shotgun (WGS) entry which is preliminary data.</text>
</comment>
<proteinExistence type="predicted"/>
<sequence>MKESQANSVFKQGKKTPSDRADQATIASRAIMEQEKVAREKKTARLRQLRLEKEAAEEAANPAPVPKEKRKAQKRK</sequence>
<evidence type="ECO:0000313" key="2">
    <source>
        <dbReference type="EMBL" id="MQX13337.1"/>
    </source>
</evidence>
<dbReference type="Proteomes" id="UP000439983">
    <property type="component" value="Unassembled WGS sequence"/>
</dbReference>
<gene>
    <name evidence="2" type="ORF">GHK62_00790</name>
</gene>
<keyword evidence="3" id="KW-1185">Reference proteome</keyword>
<dbReference type="EMBL" id="WITC01000007">
    <property type="protein sequence ID" value="MQX13337.1"/>
    <property type="molecule type" value="Genomic_DNA"/>
</dbReference>
<feature type="region of interest" description="Disordered" evidence="1">
    <location>
        <begin position="53"/>
        <end position="76"/>
    </location>
</feature>
<evidence type="ECO:0000256" key="1">
    <source>
        <dbReference type="SAM" id="MobiDB-lite"/>
    </source>
</evidence>
<dbReference type="RefSeq" id="WP_153436468.1">
    <property type="nucleotide sequence ID" value="NZ_CP121659.1"/>
</dbReference>
<feature type="region of interest" description="Disordered" evidence="1">
    <location>
        <begin position="1"/>
        <end position="25"/>
    </location>
</feature>
<dbReference type="OrthoDB" id="8283503at2"/>
<feature type="compositionally biased region" description="Polar residues" evidence="1">
    <location>
        <begin position="1"/>
        <end position="10"/>
    </location>
</feature>
<organism evidence="2 3">
    <name type="scientific">Sinorhizobium terangae</name>
    <dbReference type="NCBI Taxonomy" id="110322"/>
    <lineage>
        <taxon>Bacteria</taxon>
        <taxon>Pseudomonadati</taxon>
        <taxon>Pseudomonadota</taxon>
        <taxon>Alphaproteobacteria</taxon>
        <taxon>Hyphomicrobiales</taxon>
        <taxon>Rhizobiaceae</taxon>
        <taxon>Sinorhizobium/Ensifer group</taxon>
        <taxon>Sinorhizobium</taxon>
    </lineage>
</organism>
<accession>A0A6N7L5X6</accession>